<dbReference type="Proteomes" id="UP000198440">
    <property type="component" value="Unassembled WGS sequence"/>
</dbReference>
<dbReference type="EMBL" id="FZON01000001">
    <property type="protein sequence ID" value="SNR96782.1"/>
    <property type="molecule type" value="Genomic_DNA"/>
</dbReference>
<evidence type="ECO:0000313" key="2">
    <source>
        <dbReference type="Proteomes" id="UP000198440"/>
    </source>
</evidence>
<sequence>MRRGLGMGLLALAGIMMLVGGVGLQEPALAAGPLYDPTLIHGIDVEMAMQVRDCEPSLFATRHCNLWGHWRPL</sequence>
<proteinExistence type="predicted"/>
<gene>
    <name evidence="1" type="ORF">SAMN04488078_100111</name>
</gene>
<name>A0A239AN92_9RHOB</name>
<accession>A0A239AN92</accession>
<dbReference type="OrthoDB" id="7875151at2"/>
<organism evidence="1 2">
    <name type="scientific">Antarctobacter heliothermus</name>
    <dbReference type="NCBI Taxonomy" id="74033"/>
    <lineage>
        <taxon>Bacteria</taxon>
        <taxon>Pseudomonadati</taxon>
        <taxon>Pseudomonadota</taxon>
        <taxon>Alphaproteobacteria</taxon>
        <taxon>Rhodobacterales</taxon>
        <taxon>Roseobacteraceae</taxon>
        <taxon>Antarctobacter</taxon>
    </lineage>
</organism>
<dbReference type="AlphaFoldDB" id="A0A239AN92"/>
<dbReference type="RefSeq" id="WP_089275776.1">
    <property type="nucleotide sequence ID" value="NZ_FZON01000001.1"/>
</dbReference>
<reference evidence="1 2" key="1">
    <citation type="submission" date="2017-06" db="EMBL/GenBank/DDBJ databases">
        <authorList>
            <person name="Kim H.J."/>
            <person name="Triplett B.A."/>
        </authorList>
    </citation>
    <scope>NUCLEOTIDE SEQUENCE [LARGE SCALE GENOMIC DNA]</scope>
    <source>
        <strain evidence="1 2">DSM 11445</strain>
    </source>
</reference>
<evidence type="ECO:0000313" key="1">
    <source>
        <dbReference type="EMBL" id="SNR96782.1"/>
    </source>
</evidence>
<protein>
    <submittedName>
        <fullName evidence="1">Uncharacterized protein</fullName>
    </submittedName>
</protein>